<dbReference type="EMBL" id="BPPX01000047">
    <property type="protein sequence ID" value="GJC89987.1"/>
    <property type="molecule type" value="Genomic_DNA"/>
</dbReference>
<dbReference type="AlphaFoldDB" id="A0AA37H135"/>
<keyword evidence="1" id="KW-0472">Membrane</keyword>
<evidence type="ECO:0000313" key="3">
    <source>
        <dbReference type="Proteomes" id="UP001055172"/>
    </source>
</evidence>
<evidence type="ECO:0000313" key="2">
    <source>
        <dbReference type="EMBL" id="GJC89987.1"/>
    </source>
</evidence>
<sequence length="139" mass="14925">MALFGGTWVWATIIQHEYGLKAPALDWVDTGFGRGWALYILLQVNFALAYNYGYWLAGYMARDTAEVIRFTSTVRAVEAAGGAVASGISSTHAPLIAAVGVNFGLWGLALIPTYFVVRTIGANYPNADSEEDSGKNVSV</sequence>
<dbReference type="Proteomes" id="UP001055172">
    <property type="component" value="Unassembled WGS sequence"/>
</dbReference>
<name>A0AA37H135_9PEZI</name>
<feature type="transmembrane region" description="Helical" evidence="1">
    <location>
        <begin position="95"/>
        <end position="117"/>
    </location>
</feature>
<feature type="transmembrane region" description="Helical" evidence="1">
    <location>
        <begin position="36"/>
        <end position="55"/>
    </location>
</feature>
<protein>
    <submittedName>
        <fullName evidence="2">UNC93-like protein 2</fullName>
    </submittedName>
</protein>
<comment type="caution">
    <text evidence="2">The sequence shown here is derived from an EMBL/GenBank/DDBJ whole genome shotgun (WGS) entry which is preliminary data.</text>
</comment>
<accession>A0AA37H135</accession>
<keyword evidence="1" id="KW-1133">Transmembrane helix</keyword>
<keyword evidence="3" id="KW-1185">Reference proteome</keyword>
<keyword evidence="1" id="KW-0812">Transmembrane</keyword>
<gene>
    <name evidence="2" type="ORF">ColLi_12825</name>
</gene>
<organism evidence="2 3">
    <name type="scientific">Colletotrichum liriopes</name>
    <dbReference type="NCBI Taxonomy" id="708192"/>
    <lineage>
        <taxon>Eukaryota</taxon>
        <taxon>Fungi</taxon>
        <taxon>Dikarya</taxon>
        <taxon>Ascomycota</taxon>
        <taxon>Pezizomycotina</taxon>
        <taxon>Sordariomycetes</taxon>
        <taxon>Hypocreomycetidae</taxon>
        <taxon>Glomerellales</taxon>
        <taxon>Glomerellaceae</taxon>
        <taxon>Colletotrichum</taxon>
        <taxon>Colletotrichum spaethianum species complex</taxon>
    </lineage>
</organism>
<proteinExistence type="predicted"/>
<reference evidence="2 3" key="1">
    <citation type="submission" date="2021-07" db="EMBL/GenBank/DDBJ databases">
        <title>Genome data of Colletotrichum spaethianum.</title>
        <authorList>
            <person name="Utami Y.D."/>
            <person name="Hiruma K."/>
        </authorList>
    </citation>
    <scope>NUCLEOTIDE SEQUENCE [LARGE SCALE GENOMIC DNA]</scope>
    <source>
        <strain evidence="2 3">MAFF 242679</strain>
    </source>
</reference>
<evidence type="ECO:0000256" key="1">
    <source>
        <dbReference type="SAM" id="Phobius"/>
    </source>
</evidence>